<dbReference type="InterPro" id="IPR026215">
    <property type="entry name" value="HAUS5_metazoa"/>
</dbReference>
<evidence type="ECO:0000313" key="2">
    <source>
        <dbReference type="EMBL" id="KAK2088235.1"/>
    </source>
</evidence>
<protein>
    <submittedName>
        <fullName evidence="2">HAUS augmin-like complex subunit 5</fullName>
    </submittedName>
</protein>
<dbReference type="Pfam" id="PF14817">
    <property type="entry name" value="HAUS5"/>
    <property type="match status" value="2"/>
</dbReference>
<accession>A0ABQ9TTX2</accession>
<keyword evidence="3" id="KW-1185">Reference proteome</keyword>
<dbReference type="PRINTS" id="PR02091">
    <property type="entry name" value="HAUSAUGMINL5"/>
</dbReference>
<comment type="caution">
    <text evidence="2">The sequence shown here is derived from an EMBL/GenBank/DDBJ whole genome shotgun (WGS) entry which is preliminary data.</text>
</comment>
<dbReference type="Proteomes" id="UP001266305">
    <property type="component" value="Unassembled WGS sequence"/>
</dbReference>
<evidence type="ECO:0000313" key="3">
    <source>
        <dbReference type="Proteomes" id="UP001266305"/>
    </source>
</evidence>
<gene>
    <name evidence="2" type="primary">HAUS5_1</name>
    <name evidence="2" type="ORF">P7K49_034142</name>
</gene>
<reference evidence="2 3" key="1">
    <citation type="submission" date="2023-05" db="EMBL/GenBank/DDBJ databases">
        <title>B98-5 Cell Line De Novo Hybrid Assembly: An Optical Mapping Approach.</title>
        <authorList>
            <person name="Kananen K."/>
            <person name="Auerbach J.A."/>
            <person name="Kautto E."/>
            <person name="Blachly J.S."/>
        </authorList>
    </citation>
    <scope>NUCLEOTIDE SEQUENCE [LARGE SCALE GENOMIC DNA]</scope>
    <source>
        <strain evidence="2">B95-8</strain>
        <tissue evidence="2">Cell line</tissue>
    </source>
</reference>
<feature type="region of interest" description="Disordered" evidence="1">
    <location>
        <begin position="103"/>
        <end position="125"/>
    </location>
</feature>
<dbReference type="EMBL" id="JASSZA010000019">
    <property type="protein sequence ID" value="KAK2088235.1"/>
    <property type="molecule type" value="Genomic_DNA"/>
</dbReference>
<sequence length="331" mass="37006">MDLAQEARELGCWAAEEMGGPVAARAPESTLRRLCLGQGADIWAYIMQHVHSQRTVKKIRGNLLWYGHQDSPQVRRKLELEAVVTRLRAEIQELNQSLELMERDTEAQGNPGGQKMGSSRIWGREGADGYPVPPTDMAMERALQHTQDTQRRALLLRAQAGAMRRQQHRLRDPMQRLQNQLRRLQDMERKAKVDVTFGSLTSAALGLEPVVLRDVRAACALRAQFLQNLLLPQAKRGSLPTPHDDHFGTSYQQWLSSVEMLLTNHPPGHVLAALEHLAAEREAEIRSLCSGDGLGDTEISRPQAPDQSDSIQTLPSMVHLIQVIPGLTPLF</sequence>
<evidence type="ECO:0000256" key="1">
    <source>
        <dbReference type="SAM" id="MobiDB-lite"/>
    </source>
</evidence>
<dbReference type="PANTHER" id="PTHR28588:SF1">
    <property type="entry name" value="HAUS AUGMIN-LIKE COMPLEX SUBUNIT 5"/>
    <property type="match status" value="1"/>
</dbReference>
<proteinExistence type="predicted"/>
<dbReference type="PANTHER" id="PTHR28588">
    <property type="entry name" value="HAUS AUGMIN-LIKE COMPLEX SUBUNIT 5"/>
    <property type="match status" value="1"/>
</dbReference>
<organism evidence="2 3">
    <name type="scientific">Saguinus oedipus</name>
    <name type="common">Cotton-top tamarin</name>
    <name type="synonym">Oedipomidas oedipus</name>
    <dbReference type="NCBI Taxonomy" id="9490"/>
    <lineage>
        <taxon>Eukaryota</taxon>
        <taxon>Metazoa</taxon>
        <taxon>Chordata</taxon>
        <taxon>Craniata</taxon>
        <taxon>Vertebrata</taxon>
        <taxon>Euteleostomi</taxon>
        <taxon>Mammalia</taxon>
        <taxon>Eutheria</taxon>
        <taxon>Euarchontoglires</taxon>
        <taxon>Primates</taxon>
        <taxon>Haplorrhini</taxon>
        <taxon>Platyrrhini</taxon>
        <taxon>Cebidae</taxon>
        <taxon>Callitrichinae</taxon>
        <taxon>Saguinus</taxon>
    </lineage>
</organism>
<name>A0ABQ9TTX2_SAGOE</name>
<dbReference type="InterPro" id="IPR029131">
    <property type="entry name" value="HAUS5"/>
</dbReference>